<comment type="caution">
    <text evidence="2">The sequence shown here is derived from an EMBL/GenBank/DDBJ whole genome shotgun (WGS) entry which is preliminary data.</text>
</comment>
<evidence type="ECO:0000256" key="1">
    <source>
        <dbReference type="SAM" id="MobiDB-lite"/>
    </source>
</evidence>
<feature type="region of interest" description="Disordered" evidence="1">
    <location>
        <begin position="100"/>
        <end position="121"/>
    </location>
</feature>
<name>A0ABT5BNV3_9BACT</name>
<dbReference type="RefSeq" id="WP_272011475.1">
    <property type="nucleotide sequence ID" value="NZ_JAQNDN010000028.1"/>
</dbReference>
<gene>
    <name evidence="2" type="ORF">POL58_49460</name>
</gene>
<keyword evidence="3" id="KW-1185">Reference proteome</keyword>
<dbReference type="Proteomes" id="UP001217838">
    <property type="component" value="Unassembled WGS sequence"/>
</dbReference>
<evidence type="ECO:0000313" key="3">
    <source>
        <dbReference type="Proteomes" id="UP001217838"/>
    </source>
</evidence>
<evidence type="ECO:0000313" key="2">
    <source>
        <dbReference type="EMBL" id="MDC0675856.1"/>
    </source>
</evidence>
<proteinExistence type="predicted"/>
<organism evidence="2 3">
    <name type="scientific">Nannocystis radixulma</name>
    <dbReference type="NCBI Taxonomy" id="2995305"/>
    <lineage>
        <taxon>Bacteria</taxon>
        <taxon>Pseudomonadati</taxon>
        <taxon>Myxococcota</taxon>
        <taxon>Polyangia</taxon>
        <taxon>Nannocystales</taxon>
        <taxon>Nannocystaceae</taxon>
        <taxon>Nannocystis</taxon>
    </lineage>
</organism>
<reference evidence="2 3" key="1">
    <citation type="submission" date="2022-11" db="EMBL/GenBank/DDBJ databases">
        <title>Minimal conservation of predation-associated metabolite biosynthetic gene clusters underscores biosynthetic potential of Myxococcota including descriptions for ten novel species: Archangium lansinium sp. nov., Myxococcus landrumus sp. nov., Nannocystis bai.</title>
        <authorList>
            <person name="Ahearne A."/>
            <person name="Stevens C."/>
            <person name="Dowd S."/>
        </authorList>
    </citation>
    <scope>NUCLEOTIDE SEQUENCE [LARGE SCALE GENOMIC DNA]</scope>
    <source>
        <strain evidence="2 3">NCELM</strain>
    </source>
</reference>
<feature type="compositionally biased region" description="Pro residues" evidence="1">
    <location>
        <begin position="102"/>
        <end position="120"/>
    </location>
</feature>
<sequence>MALAPQLALFASLTLLSPPLELHTDAVDPQRTETGLRTRVGDSLDAWTITVHPGPTTDQVEVRLRAPDGTTRQRRVALSGANRDDRSRELAASLALLMDEAPSPPRSSKPAITPPAPRPAPVSGWLGLGPRIEAGPKLVEGGVDVMGGAWLLREHLQPIASLSLGGAAPEDMSLFHLRFGGGIAAGAALPDRRIWLGGHVLAHVLRSRARDLDRFTVDWMSATEIGATVQYRGRRLFLGARTGIDLVLPSRTVHGHGARIRRGPAQWMFGLVIGVVFG</sequence>
<protein>
    <submittedName>
        <fullName evidence="2">Uncharacterized protein</fullName>
    </submittedName>
</protein>
<accession>A0ABT5BNV3</accession>
<dbReference type="EMBL" id="JAQNDN010000028">
    <property type="protein sequence ID" value="MDC0675856.1"/>
    <property type="molecule type" value="Genomic_DNA"/>
</dbReference>